<evidence type="ECO:0000256" key="5">
    <source>
        <dbReference type="ARBA" id="ARBA00022741"/>
    </source>
</evidence>
<feature type="transmembrane region" description="Helical" evidence="8">
    <location>
        <begin position="23"/>
        <end position="43"/>
    </location>
</feature>
<feature type="transmembrane region" description="Helical" evidence="8">
    <location>
        <begin position="74"/>
        <end position="98"/>
    </location>
</feature>
<dbReference type="GO" id="GO:0005524">
    <property type="term" value="F:ATP binding"/>
    <property type="evidence" value="ECO:0007669"/>
    <property type="project" value="UniProtKB-KW"/>
</dbReference>
<dbReference type="InterPro" id="IPR050482">
    <property type="entry name" value="Sensor_HK_TwoCompSys"/>
</dbReference>
<name>A0A6J6V3U7_9ZZZZ</name>
<dbReference type="CDD" id="cd16917">
    <property type="entry name" value="HATPase_UhpB-NarQ-NarX-like"/>
    <property type="match status" value="1"/>
</dbReference>
<dbReference type="GO" id="GO:0016020">
    <property type="term" value="C:membrane"/>
    <property type="evidence" value="ECO:0007669"/>
    <property type="project" value="InterPro"/>
</dbReference>
<keyword evidence="8" id="KW-0472">Membrane</keyword>
<keyword evidence="5" id="KW-0547">Nucleotide-binding</keyword>
<dbReference type="Gene3D" id="1.20.5.1930">
    <property type="match status" value="1"/>
</dbReference>
<keyword evidence="8" id="KW-1133">Transmembrane helix</keyword>
<dbReference type="Pfam" id="PF07730">
    <property type="entry name" value="HisKA_3"/>
    <property type="match status" value="1"/>
</dbReference>
<evidence type="ECO:0000256" key="1">
    <source>
        <dbReference type="ARBA" id="ARBA00000085"/>
    </source>
</evidence>
<feature type="transmembrane region" description="Helical" evidence="8">
    <location>
        <begin position="50"/>
        <end position="68"/>
    </location>
</feature>
<evidence type="ECO:0000256" key="6">
    <source>
        <dbReference type="ARBA" id="ARBA00022777"/>
    </source>
</evidence>
<dbReference type="AlphaFoldDB" id="A0A6J6V3U7"/>
<dbReference type="GO" id="GO:0046983">
    <property type="term" value="F:protein dimerization activity"/>
    <property type="evidence" value="ECO:0007669"/>
    <property type="project" value="InterPro"/>
</dbReference>
<evidence type="ECO:0000256" key="2">
    <source>
        <dbReference type="ARBA" id="ARBA00012438"/>
    </source>
</evidence>
<dbReference type="GO" id="GO:0000155">
    <property type="term" value="F:phosphorelay sensor kinase activity"/>
    <property type="evidence" value="ECO:0007669"/>
    <property type="project" value="InterPro"/>
</dbReference>
<proteinExistence type="predicted"/>
<sequence>MTAADPHPVCEDVHPQVTRAGHLWRLVVMLGLSAVVWLPVASWQWSVSPWWTLADVGLGLVAYVVVHLRRRAPVAVAVVVALVAAGSGLAAGPAVLALVSLATRRRWREVVPLGLLNLATAQLWTWLTLPTTEDSLWVLLVANIVAIVAMIGWGLFLGSRRELVWTLRQRAERAEAEQELRVTQSRTNERARIAREMHDVLGHRISQISMQAGALGYRSDLDLDQMRAGTAVIQQQAHEALRELRAVLGVLRDADGAVLDAPQPTYADVADLVEGARAAGQRVELVDALGPDRTPPDLVGRTVYRIVQEGLTNAGRHAPGALLTVSLSGSPEEGLSVELRNPVGFGSAPTPGAGLGLVGLTERTELGGGRLEHERTDGSFVVRGWLPWAS</sequence>
<evidence type="ECO:0000256" key="7">
    <source>
        <dbReference type="ARBA" id="ARBA00022840"/>
    </source>
</evidence>
<protein>
    <recommendedName>
        <fullName evidence="2">histidine kinase</fullName>
        <ecNumber evidence="2">2.7.13.3</ecNumber>
    </recommendedName>
</protein>
<dbReference type="EMBL" id="CAEZYQ010000033">
    <property type="protein sequence ID" value="CAB4765693.1"/>
    <property type="molecule type" value="Genomic_DNA"/>
</dbReference>
<evidence type="ECO:0000256" key="3">
    <source>
        <dbReference type="ARBA" id="ARBA00022553"/>
    </source>
</evidence>
<evidence type="ECO:0000256" key="8">
    <source>
        <dbReference type="SAM" id="Phobius"/>
    </source>
</evidence>
<keyword evidence="6" id="KW-0418">Kinase</keyword>
<keyword evidence="7" id="KW-0067">ATP-binding</keyword>
<dbReference type="PANTHER" id="PTHR24421:SF10">
    <property type="entry name" value="NITRATE_NITRITE SENSOR PROTEIN NARQ"/>
    <property type="match status" value="1"/>
</dbReference>
<comment type="catalytic activity">
    <reaction evidence="1">
        <text>ATP + protein L-histidine = ADP + protein N-phospho-L-histidine.</text>
        <dbReference type="EC" id="2.7.13.3"/>
    </reaction>
</comment>
<accession>A0A6J6V3U7</accession>
<reference evidence="10" key="1">
    <citation type="submission" date="2020-05" db="EMBL/GenBank/DDBJ databases">
        <authorList>
            <person name="Chiriac C."/>
            <person name="Salcher M."/>
            <person name="Ghai R."/>
            <person name="Kavagutti S V."/>
        </authorList>
    </citation>
    <scope>NUCLEOTIDE SEQUENCE</scope>
</reference>
<dbReference type="PANTHER" id="PTHR24421">
    <property type="entry name" value="NITRATE/NITRITE SENSOR PROTEIN NARX-RELATED"/>
    <property type="match status" value="1"/>
</dbReference>
<dbReference type="InterPro" id="IPR036890">
    <property type="entry name" value="HATPase_C_sf"/>
</dbReference>
<keyword evidence="4" id="KW-0808">Transferase</keyword>
<evidence type="ECO:0000259" key="9">
    <source>
        <dbReference type="Pfam" id="PF07730"/>
    </source>
</evidence>
<keyword evidence="3" id="KW-0597">Phosphoprotein</keyword>
<feature type="transmembrane region" description="Helical" evidence="8">
    <location>
        <begin position="135"/>
        <end position="158"/>
    </location>
</feature>
<evidence type="ECO:0000313" key="10">
    <source>
        <dbReference type="EMBL" id="CAB4765693.1"/>
    </source>
</evidence>
<feature type="domain" description="Signal transduction histidine kinase subgroup 3 dimerisation and phosphoacceptor" evidence="9">
    <location>
        <begin position="189"/>
        <end position="254"/>
    </location>
</feature>
<dbReference type="EC" id="2.7.13.3" evidence="2"/>
<organism evidence="10">
    <name type="scientific">freshwater metagenome</name>
    <dbReference type="NCBI Taxonomy" id="449393"/>
    <lineage>
        <taxon>unclassified sequences</taxon>
        <taxon>metagenomes</taxon>
        <taxon>ecological metagenomes</taxon>
    </lineage>
</organism>
<dbReference type="InterPro" id="IPR011712">
    <property type="entry name" value="Sig_transdc_His_kin_sub3_dim/P"/>
</dbReference>
<evidence type="ECO:0000256" key="4">
    <source>
        <dbReference type="ARBA" id="ARBA00022679"/>
    </source>
</evidence>
<dbReference type="Gene3D" id="3.30.565.10">
    <property type="entry name" value="Histidine kinase-like ATPase, C-terminal domain"/>
    <property type="match status" value="1"/>
</dbReference>
<feature type="transmembrane region" description="Helical" evidence="8">
    <location>
        <begin position="110"/>
        <end position="129"/>
    </location>
</feature>
<keyword evidence="8" id="KW-0812">Transmembrane</keyword>
<gene>
    <name evidence="10" type="ORF">UFOPK2761_03021</name>
</gene>